<proteinExistence type="evidence at transcript level"/>
<organism evidence="2">
    <name type="scientific">Anopheles aquasalis</name>
    <name type="common">Malaria mosquito</name>
    <dbReference type="NCBI Taxonomy" id="42839"/>
    <lineage>
        <taxon>Eukaryota</taxon>
        <taxon>Metazoa</taxon>
        <taxon>Ecdysozoa</taxon>
        <taxon>Arthropoda</taxon>
        <taxon>Hexapoda</taxon>
        <taxon>Insecta</taxon>
        <taxon>Pterygota</taxon>
        <taxon>Neoptera</taxon>
        <taxon>Endopterygota</taxon>
        <taxon>Diptera</taxon>
        <taxon>Nematocera</taxon>
        <taxon>Culicoidea</taxon>
        <taxon>Culicidae</taxon>
        <taxon>Anophelinae</taxon>
        <taxon>Anopheles</taxon>
    </lineage>
</organism>
<name>T1DSA5_ANOAQ</name>
<accession>T1DSA5</accession>
<protein>
    <submittedName>
        <fullName evidence="2">Uncharacterized protein</fullName>
    </submittedName>
</protein>
<keyword evidence="1" id="KW-0472">Membrane</keyword>
<sequence length="171" mass="19809">IDERRGGDVMPDCANAQLTTCTTAGCTFFQEFFFLPLHAYACGTPNARSLPRYAIIRQAARQRKRHPVSSLLSMCHSSYFIFLFNIFCRFTIIVCAFAFVLCMLGCFFPLCCRPLLKHYSRIFHYLLHFPDKKVLSYSSPSVFAIQFRFRMFVCLSRCCASFLRFVILLIN</sequence>
<keyword evidence="1" id="KW-0812">Transmembrane</keyword>
<reference evidence="2" key="1">
    <citation type="submission" date="2013-07" db="EMBL/GenBank/DDBJ databases">
        <title>Transcriptome sequencing and developmental regulation of gene expression in Anopheles aquasalis.</title>
        <authorList>
            <consortium name="Brazilian Malaria Network (MCT/CNPq/MS/SCTIE/DECIT/PRONEX 555648/2009-5) and Research Network on Bioactive Molecules from Arthropod Vectors (NAP-MOBIARVE"/>
            <consortium name="University of Sao Paulo)"/>
            <person name="Marinotti O."/>
            <person name="Ribeiro J.M.C."/>
            <person name="Costa-da-Silva A.L."/>
            <person name="Silva M.C.P."/>
            <person name="Lopes A.R."/>
            <person name="Barros M.S."/>
            <person name="Sa-Nunes A."/>
            <person name="Konjin B.B."/>
            <person name="Carvalho E."/>
            <person name="Suesdek L."/>
            <person name="Silva-Neto M.A.C."/>
            <person name="Capurro M.L."/>
        </authorList>
    </citation>
    <scope>NUCLEOTIDE SEQUENCE</scope>
    <source>
        <tissue evidence="2">Whole body</tissue>
    </source>
</reference>
<feature type="non-terminal residue" evidence="2">
    <location>
        <position position="1"/>
    </location>
</feature>
<dbReference type="AlphaFoldDB" id="T1DSA5"/>
<evidence type="ECO:0000313" key="2">
    <source>
        <dbReference type="EMBL" id="JAB01326.1"/>
    </source>
</evidence>
<dbReference type="EMBL" id="GAMD01000265">
    <property type="protein sequence ID" value="JAB01326.1"/>
    <property type="molecule type" value="mRNA"/>
</dbReference>
<evidence type="ECO:0000256" key="1">
    <source>
        <dbReference type="SAM" id="Phobius"/>
    </source>
</evidence>
<feature type="transmembrane region" description="Helical" evidence="1">
    <location>
        <begin position="67"/>
        <end position="84"/>
    </location>
</feature>
<keyword evidence="1" id="KW-1133">Transmembrane helix</keyword>
<feature type="transmembrane region" description="Helical" evidence="1">
    <location>
        <begin position="90"/>
        <end position="112"/>
    </location>
</feature>